<evidence type="ECO:0000256" key="2">
    <source>
        <dbReference type="ARBA" id="ARBA00022691"/>
    </source>
</evidence>
<evidence type="ECO:0000259" key="3">
    <source>
        <dbReference type="Pfam" id="PF05175"/>
    </source>
</evidence>
<dbReference type="PANTHER" id="PTHR47739:SF1">
    <property type="entry name" value="TRNA1(VAL) (ADENINE(37)-N6)-METHYLTRANSFERASE"/>
    <property type="match status" value="1"/>
</dbReference>
<keyword evidence="4" id="KW-0808">Transferase</keyword>
<keyword evidence="5" id="KW-1185">Reference proteome</keyword>
<dbReference type="CDD" id="cd02440">
    <property type="entry name" value="AdoMet_MTases"/>
    <property type="match status" value="1"/>
</dbReference>
<feature type="domain" description="Methyltransferase small" evidence="3">
    <location>
        <begin position="31"/>
        <end position="161"/>
    </location>
</feature>
<dbReference type="AlphaFoldDB" id="A0A2K9EZN8"/>
<keyword evidence="1 4" id="KW-0489">Methyltransferase</keyword>
<dbReference type="PANTHER" id="PTHR47739">
    <property type="entry name" value="TRNA1(VAL) (ADENINE(37)-N6)-METHYLTRANSFERASE"/>
    <property type="match status" value="1"/>
</dbReference>
<dbReference type="PROSITE" id="PS00092">
    <property type="entry name" value="N6_MTASE"/>
    <property type="match status" value="1"/>
</dbReference>
<dbReference type="InterPro" id="IPR002052">
    <property type="entry name" value="DNA_methylase_N6_adenine_CS"/>
</dbReference>
<keyword evidence="2" id="KW-0949">S-adenosyl-L-methionine</keyword>
<dbReference type="GO" id="GO:0008757">
    <property type="term" value="F:S-adenosylmethionine-dependent methyltransferase activity"/>
    <property type="evidence" value="ECO:0007669"/>
    <property type="project" value="UniProtKB-ARBA"/>
</dbReference>
<dbReference type="KEGG" id="paro:CUV01_09385"/>
<dbReference type="InterPro" id="IPR050210">
    <property type="entry name" value="tRNA_Adenine-N(6)_MTase"/>
</dbReference>
<protein>
    <submittedName>
        <fullName evidence="4">Methyltransferase</fullName>
    </submittedName>
</protein>
<dbReference type="Proteomes" id="UP000233742">
    <property type="component" value="Chromosome"/>
</dbReference>
<dbReference type="GO" id="GO:0032259">
    <property type="term" value="P:methylation"/>
    <property type="evidence" value="ECO:0007669"/>
    <property type="project" value="UniProtKB-KW"/>
</dbReference>
<name>A0A2K9EZN8_9RHOB</name>
<sequence>MSDLTQDGFLDGRLLIAQPVRGYRSGADAVMLAAACSAERGQSVLELGCGAGVASLCLGWRVPDLRLTGLERQANYADLARQNAQANGIAMRVITGDLAAMPAELRAESYDHVIANPPYFLNGTCASDDGRTEARHEQTALSLWVDAALRRLRPDGRVTLIHRADRLDAILAGLGARAGAIVVLPIAARPGREAGRVIVTARKGARTPLRLLAPLITHQAPSHLRDGEDLSQQSADILRAGRRINLG</sequence>
<dbReference type="GO" id="GO:0003676">
    <property type="term" value="F:nucleic acid binding"/>
    <property type="evidence" value="ECO:0007669"/>
    <property type="project" value="InterPro"/>
</dbReference>
<evidence type="ECO:0000313" key="4">
    <source>
        <dbReference type="EMBL" id="AUH33572.1"/>
    </source>
</evidence>
<dbReference type="EMBL" id="CP025408">
    <property type="protein sequence ID" value="AUH33572.1"/>
    <property type="molecule type" value="Genomic_DNA"/>
</dbReference>
<proteinExistence type="predicted"/>
<dbReference type="OrthoDB" id="5489421at2"/>
<dbReference type="Gene3D" id="3.40.50.150">
    <property type="entry name" value="Vaccinia Virus protein VP39"/>
    <property type="match status" value="1"/>
</dbReference>
<dbReference type="SUPFAM" id="SSF53335">
    <property type="entry name" value="S-adenosyl-L-methionine-dependent methyltransferases"/>
    <property type="match status" value="1"/>
</dbReference>
<evidence type="ECO:0000256" key="1">
    <source>
        <dbReference type="ARBA" id="ARBA00022603"/>
    </source>
</evidence>
<accession>A0A2K9EZN8</accession>
<evidence type="ECO:0000313" key="5">
    <source>
        <dbReference type="Proteomes" id="UP000233742"/>
    </source>
</evidence>
<gene>
    <name evidence="4" type="ORF">CUV01_09385</name>
</gene>
<dbReference type="InterPro" id="IPR029063">
    <property type="entry name" value="SAM-dependent_MTases_sf"/>
</dbReference>
<organism evidence="4 5">
    <name type="scientific">Paracoccus tegillarcae</name>
    <dbReference type="NCBI Taxonomy" id="1529068"/>
    <lineage>
        <taxon>Bacteria</taxon>
        <taxon>Pseudomonadati</taxon>
        <taxon>Pseudomonadota</taxon>
        <taxon>Alphaproteobacteria</taxon>
        <taxon>Rhodobacterales</taxon>
        <taxon>Paracoccaceae</taxon>
        <taxon>Paracoccus</taxon>
    </lineage>
</organism>
<dbReference type="Pfam" id="PF05175">
    <property type="entry name" value="MTS"/>
    <property type="match status" value="1"/>
</dbReference>
<dbReference type="GO" id="GO:0008170">
    <property type="term" value="F:N-methyltransferase activity"/>
    <property type="evidence" value="ECO:0007669"/>
    <property type="project" value="UniProtKB-ARBA"/>
</dbReference>
<reference evidence="4 5" key="1">
    <citation type="submission" date="2017-12" db="EMBL/GenBank/DDBJ databases">
        <authorList>
            <person name="Hurst M.R.H."/>
        </authorList>
    </citation>
    <scope>NUCLEOTIDE SEQUENCE [LARGE SCALE GENOMIC DNA]</scope>
    <source>
        <strain evidence="4 5">BM15</strain>
    </source>
</reference>
<dbReference type="InterPro" id="IPR007848">
    <property type="entry name" value="Small_mtfrase_dom"/>
</dbReference>
<dbReference type="RefSeq" id="WP_101460241.1">
    <property type="nucleotide sequence ID" value="NZ_CP025408.1"/>
</dbReference>